<evidence type="ECO:0000256" key="4">
    <source>
        <dbReference type="ARBA" id="ARBA00022452"/>
    </source>
</evidence>
<evidence type="ECO:0000256" key="3">
    <source>
        <dbReference type="ARBA" id="ARBA00022448"/>
    </source>
</evidence>
<dbReference type="Proteomes" id="UP000346198">
    <property type="component" value="Unassembled WGS sequence"/>
</dbReference>
<dbReference type="PANTHER" id="PTHR38762">
    <property type="entry name" value="CRYPTIC OUTER MEMBRANE PORIN BGLH-RELATED"/>
    <property type="match status" value="1"/>
</dbReference>
<keyword evidence="11" id="KW-0732">Signal</keyword>
<dbReference type="GO" id="GO:0015774">
    <property type="term" value="P:polysaccharide transport"/>
    <property type="evidence" value="ECO:0007669"/>
    <property type="project" value="TreeGrafter"/>
</dbReference>
<comment type="subcellular location">
    <subcellularLocation>
        <location evidence="1">Cell outer membrane</location>
        <topology evidence="1">Multi-pass membrane protein</topology>
    </subcellularLocation>
</comment>
<evidence type="ECO:0000313" key="12">
    <source>
        <dbReference type="EMBL" id="VGO21262.1"/>
    </source>
</evidence>
<comment type="similarity">
    <text evidence="2">Belongs to the porin LamB (TC 1.B.3) family.</text>
</comment>
<evidence type="ECO:0000313" key="13">
    <source>
        <dbReference type="Proteomes" id="UP000346198"/>
    </source>
</evidence>
<evidence type="ECO:0000256" key="2">
    <source>
        <dbReference type="ARBA" id="ARBA00007055"/>
    </source>
</evidence>
<reference evidence="12 13" key="1">
    <citation type="submission" date="2019-04" db="EMBL/GenBank/DDBJ databases">
        <authorList>
            <person name="Van Vliet M D."/>
        </authorList>
    </citation>
    <scope>NUCLEOTIDE SEQUENCE [LARGE SCALE GENOMIC DNA]</scope>
    <source>
        <strain evidence="12 13">F21</strain>
    </source>
</reference>
<keyword evidence="13" id="KW-1185">Reference proteome</keyword>
<evidence type="ECO:0000256" key="9">
    <source>
        <dbReference type="ARBA" id="ARBA00023237"/>
    </source>
</evidence>
<dbReference type="EMBL" id="CAAHFH010000002">
    <property type="protein sequence ID" value="VGO21262.1"/>
    <property type="molecule type" value="Genomic_DNA"/>
</dbReference>
<keyword evidence="10" id="KW-0175">Coiled coil</keyword>
<organism evidence="12 13">
    <name type="scientific">Pontiella sulfatireligans</name>
    <dbReference type="NCBI Taxonomy" id="2750658"/>
    <lineage>
        <taxon>Bacteria</taxon>
        <taxon>Pseudomonadati</taxon>
        <taxon>Kiritimatiellota</taxon>
        <taxon>Kiritimatiellia</taxon>
        <taxon>Kiritimatiellales</taxon>
        <taxon>Pontiellaceae</taxon>
        <taxon>Pontiella</taxon>
    </lineage>
</organism>
<dbReference type="GO" id="GO:0009279">
    <property type="term" value="C:cell outer membrane"/>
    <property type="evidence" value="ECO:0007669"/>
    <property type="project" value="UniProtKB-SubCell"/>
</dbReference>
<dbReference type="RefSeq" id="WP_136062742.1">
    <property type="nucleotide sequence ID" value="NZ_CAAHFH010000002.1"/>
</dbReference>
<dbReference type="InterPro" id="IPR003192">
    <property type="entry name" value="Porin_LamB"/>
</dbReference>
<dbReference type="GO" id="GO:0006811">
    <property type="term" value="P:monoatomic ion transport"/>
    <property type="evidence" value="ECO:0007669"/>
    <property type="project" value="UniProtKB-KW"/>
</dbReference>
<dbReference type="PANTHER" id="PTHR38762:SF1">
    <property type="entry name" value="CRYPTIC OUTER MEMBRANE PORIN BGLH-RELATED"/>
    <property type="match status" value="1"/>
</dbReference>
<evidence type="ECO:0000256" key="8">
    <source>
        <dbReference type="ARBA" id="ARBA00023136"/>
    </source>
</evidence>
<dbReference type="SUPFAM" id="SSF56935">
    <property type="entry name" value="Porins"/>
    <property type="match status" value="1"/>
</dbReference>
<keyword evidence="7" id="KW-0626">Porin</keyword>
<keyword evidence="9" id="KW-0998">Cell outer membrane</keyword>
<dbReference type="InterPro" id="IPR036998">
    <property type="entry name" value="Porin_LamB_sf"/>
</dbReference>
<accession>A0A6C2ULX2</accession>
<evidence type="ECO:0000256" key="11">
    <source>
        <dbReference type="SAM" id="SignalP"/>
    </source>
</evidence>
<keyword evidence="4" id="KW-1134">Transmembrane beta strand</keyword>
<dbReference type="Pfam" id="PF02264">
    <property type="entry name" value="LamB"/>
    <property type="match status" value="1"/>
</dbReference>
<protein>
    <submittedName>
        <fullName evidence="12">Maltoporin</fullName>
    </submittedName>
</protein>
<dbReference type="InterPro" id="IPR050286">
    <property type="entry name" value="G_neg_Bact_CarbUptk_Porin"/>
</dbReference>
<dbReference type="Gene3D" id="2.40.170.10">
    <property type="entry name" value="Porin, LamB type"/>
    <property type="match status" value="1"/>
</dbReference>
<proteinExistence type="inferred from homology"/>
<feature type="coiled-coil region" evidence="10">
    <location>
        <begin position="25"/>
        <end position="59"/>
    </location>
</feature>
<evidence type="ECO:0000256" key="7">
    <source>
        <dbReference type="ARBA" id="ARBA00023114"/>
    </source>
</evidence>
<name>A0A6C2ULX2_9BACT</name>
<dbReference type="GO" id="GO:0015144">
    <property type="term" value="F:carbohydrate transmembrane transporter activity"/>
    <property type="evidence" value="ECO:0007669"/>
    <property type="project" value="TreeGrafter"/>
</dbReference>
<keyword evidence="5" id="KW-0812">Transmembrane</keyword>
<dbReference type="AlphaFoldDB" id="A0A6C2ULX2"/>
<gene>
    <name evidence="12" type="primary">lamB</name>
    <name evidence="12" type="ORF">SCARR_03334</name>
</gene>
<keyword evidence="8" id="KW-0472">Membrane</keyword>
<evidence type="ECO:0000256" key="5">
    <source>
        <dbReference type="ARBA" id="ARBA00022692"/>
    </source>
</evidence>
<sequence>MKRLVVCTMLAALSAHAAENTDALRKEFEAYKQASDARIQALEQEVAEKQEATLTEEELATIRNTLARATLDFEFHGYMRAGYGVDDSGGAMSTFQAPNSGAKYRLGNEDDSYLETTFLTRTAPEDAGEDVSFETIITLAYSVPISNGNDFDSTTSLREAYAVATGIVADSPDMSFWAGQRFYSRYDVHMNDFYYRDMSGYGGGVEGISIGENSKLAIAWLGGSIDELDSDGSAFEDPDDNFNKNSLDFALTDTVMPGGTLDVFLTLANFAGDTFTQDGIDHEVDDSNGAAISLMYKTPVKKTGSNILSLQYGTGAAANFRAQMTVPNGLDLTNPNSDFIDTDNARTWRVLDDITYDINEKWSLHGLALYEESDYGVSGPSKVKWASLGARPIYHFNRYFSLATEAGYDYTDTDGGNSGGVYKLTFAPQITPKSTVLSRPAIRAFFTYAWWDSDFKGEVASSSYNSDTHGLSAGMQVETWW</sequence>
<dbReference type="GO" id="GO:0046930">
    <property type="term" value="C:pore complex"/>
    <property type="evidence" value="ECO:0007669"/>
    <property type="project" value="UniProtKB-KW"/>
</dbReference>
<feature type="chain" id="PRO_5025614392" evidence="11">
    <location>
        <begin position="18"/>
        <end position="481"/>
    </location>
</feature>
<evidence type="ECO:0000256" key="6">
    <source>
        <dbReference type="ARBA" id="ARBA00023065"/>
    </source>
</evidence>
<dbReference type="GO" id="GO:0015288">
    <property type="term" value="F:porin activity"/>
    <property type="evidence" value="ECO:0007669"/>
    <property type="project" value="UniProtKB-KW"/>
</dbReference>
<feature type="signal peptide" evidence="11">
    <location>
        <begin position="1"/>
        <end position="17"/>
    </location>
</feature>
<evidence type="ECO:0000256" key="1">
    <source>
        <dbReference type="ARBA" id="ARBA00004571"/>
    </source>
</evidence>
<keyword evidence="6" id="KW-0406">Ion transport</keyword>
<keyword evidence="3" id="KW-0813">Transport</keyword>
<evidence type="ECO:0000256" key="10">
    <source>
        <dbReference type="SAM" id="Coils"/>
    </source>
</evidence>